<dbReference type="SUPFAM" id="SSF55729">
    <property type="entry name" value="Acyl-CoA N-acyltransferases (Nat)"/>
    <property type="match status" value="1"/>
</dbReference>
<dbReference type="GO" id="GO:0016747">
    <property type="term" value="F:acyltransferase activity, transferring groups other than amino-acyl groups"/>
    <property type="evidence" value="ECO:0007669"/>
    <property type="project" value="InterPro"/>
</dbReference>
<evidence type="ECO:0000313" key="2">
    <source>
        <dbReference type="EMBL" id="AIQ58273.1"/>
    </source>
</evidence>
<dbReference type="HOGENOM" id="CLU_133275_0_0_9"/>
<dbReference type="InterPro" id="IPR000182">
    <property type="entry name" value="GNAT_dom"/>
</dbReference>
<dbReference type="Gene3D" id="3.40.630.30">
    <property type="match status" value="1"/>
</dbReference>
<evidence type="ECO:0000313" key="3">
    <source>
        <dbReference type="Proteomes" id="UP000029518"/>
    </source>
</evidence>
<gene>
    <name evidence="2" type="ORF">PBOR_16020</name>
</gene>
<dbReference type="InterPro" id="IPR016181">
    <property type="entry name" value="Acyl_CoA_acyltransferase"/>
</dbReference>
<dbReference type="Proteomes" id="UP000029518">
    <property type="component" value="Chromosome"/>
</dbReference>
<proteinExistence type="predicted"/>
<dbReference type="AlphaFoldDB" id="A0A089LGJ7"/>
<organism evidence="2 3">
    <name type="scientific">Paenibacillus borealis</name>
    <dbReference type="NCBI Taxonomy" id="160799"/>
    <lineage>
        <taxon>Bacteria</taxon>
        <taxon>Bacillati</taxon>
        <taxon>Bacillota</taxon>
        <taxon>Bacilli</taxon>
        <taxon>Bacillales</taxon>
        <taxon>Paenibacillaceae</taxon>
        <taxon>Paenibacillus</taxon>
    </lineage>
</organism>
<protein>
    <submittedName>
        <fullName evidence="2">GNAT family acetyltransferase</fullName>
    </submittedName>
</protein>
<dbReference type="RefSeq" id="WP_039298121.1">
    <property type="nucleotide sequence ID" value="NZ_CP009285.1"/>
</dbReference>
<feature type="domain" description="N-acetyltransferase" evidence="1">
    <location>
        <begin position="3"/>
        <end position="140"/>
    </location>
</feature>
<keyword evidence="3" id="KW-1185">Reference proteome</keyword>
<reference evidence="2" key="1">
    <citation type="submission" date="2014-08" db="EMBL/GenBank/DDBJ databases">
        <title>Comparative genomics of the Paenibacillus odorifer group.</title>
        <authorList>
            <person name="den Bakker H.C."/>
            <person name="Tsai Y.-C.Y.-C."/>
            <person name="Martin N."/>
            <person name="Korlach J."/>
            <person name="Wiedmann M."/>
        </authorList>
    </citation>
    <scope>NUCLEOTIDE SEQUENCE [LARGE SCALE GENOMIC DNA]</scope>
    <source>
        <strain evidence="2">DSM 13188</strain>
    </source>
</reference>
<dbReference type="Pfam" id="PF13508">
    <property type="entry name" value="Acetyltransf_7"/>
    <property type="match status" value="1"/>
</dbReference>
<dbReference type="OrthoDB" id="45853at2"/>
<sequence length="146" mass="16412">MLIDLKPLVGTPEVNELLAYAVIDDPDALERTSAEYREQAALQLCGWEEEGLLLGLTGFEETEDGSLDIRHIAVLPENRGKGYARGMILELVTTRQPRYLVAETEDEIAADFYRSLGFMVYSLGENAAGIEMFRCVYEVEETEDEE</sequence>
<dbReference type="KEGG" id="pbd:PBOR_16020"/>
<accession>A0A089LGJ7</accession>
<dbReference type="PROSITE" id="PS51186">
    <property type="entry name" value="GNAT"/>
    <property type="match status" value="1"/>
</dbReference>
<dbReference type="EMBL" id="CP009285">
    <property type="protein sequence ID" value="AIQ58273.1"/>
    <property type="molecule type" value="Genomic_DNA"/>
</dbReference>
<name>A0A089LGJ7_PAEBO</name>
<evidence type="ECO:0000259" key="1">
    <source>
        <dbReference type="PROSITE" id="PS51186"/>
    </source>
</evidence>